<protein>
    <submittedName>
        <fullName evidence="2">Uncharacterized protein</fullName>
    </submittedName>
</protein>
<dbReference type="EMBL" id="JACAZI010000010">
    <property type="protein sequence ID" value="KAF7350446.1"/>
    <property type="molecule type" value="Genomic_DNA"/>
</dbReference>
<reference evidence="2" key="1">
    <citation type="submission" date="2020-05" db="EMBL/GenBank/DDBJ databases">
        <title>Mycena genomes resolve the evolution of fungal bioluminescence.</title>
        <authorList>
            <person name="Tsai I.J."/>
        </authorList>
    </citation>
    <scope>NUCLEOTIDE SEQUENCE</scope>
    <source>
        <strain evidence="2">CCC161011</strain>
    </source>
</reference>
<dbReference type="OrthoDB" id="2874018at2759"/>
<name>A0A8H6Y1F0_9AGAR</name>
<sequence>MSSCFWDEKTEETFHYSSFPWIQGRLLRGAIKYLAALDKRPVDKQALLDAGVPIPHSSMGDSAAIQEFGPVMTEALALLNSWVREPTVVKDFVSKMFGGKGAWGTPSVLESKYPLSDILNTPFFIEKVAEEKSVCPPCLAKLGLGGLFLCMEISEDRLEVLPGGAKEIVDALDRLESYTDWEGWEDVDSDDDEDEAEPGETVKETKTKGSPGQQMRAVFAACSANPESSIVG</sequence>
<feature type="compositionally biased region" description="Acidic residues" evidence="1">
    <location>
        <begin position="182"/>
        <end position="198"/>
    </location>
</feature>
<dbReference type="Proteomes" id="UP000620124">
    <property type="component" value="Unassembled WGS sequence"/>
</dbReference>
<keyword evidence="3" id="KW-1185">Reference proteome</keyword>
<comment type="caution">
    <text evidence="2">The sequence shown here is derived from an EMBL/GenBank/DDBJ whole genome shotgun (WGS) entry which is preliminary data.</text>
</comment>
<evidence type="ECO:0000313" key="2">
    <source>
        <dbReference type="EMBL" id="KAF7350446.1"/>
    </source>
</evidence>
<organism evidence="2 3">
    <name type="scientific">Mycena venus</name>
    <dbReference type="NCBI Taxonomy" id="2733690"/>
    <lineage>
        <taxon>Eukaryota</taxon>
        <taxon>Fungi</taxon>
        <taxon>Dikarya</taxon>
        <taxon>Basidiomycota</taxon>
        <taxon>Agaricomycotina</taxon>
        <taxon>Agaricomycetes</taxon>
        <taxon>Agaricomycetidae</taxon>
        <taxon>Agaricales</taxon>
        <taxon>Marasmiineae</taxon>
        <taxon>Mycenaceae</taxon>
        <taxon>Mycena</taxon>
    </lineage>
</organism>
<proteinExistence type="predicted"/>
<feature type="region of interest" description="Disordered" evidence="1">
    <location>
        <begin position="182"/>
        <end position="213"/>
    </location>
</feature>
<gene>
    <name evidence="2" type="ORF">MVEN_01349800</name>
</gene>
<evidence type="ECO:0000256" key="1">
    <source>
        <dbReference type="SAM" id="MobiDB-lite"/>
    </source>
</evidence>
<accession>A0A8H6Y1F0</accession>
<evidence type="ECO:0000313" key="3">
    <source>
        <dbReference type="Proteomes" id="UP000620124"/>
    </source>
</evidence>
<dbReference type="AlphaFoldDB" id="A0A8H6Y1F0"/>